<reference evidence="1" key="2">
    <citation type="journal article" date="2015" name="Data Brief">
        <title>Shoot transcriptome of the giant reed, Arundo donax.</title>
        <authorList>
            <person name="Barrero R.A."/>
            <person name="Guerrero F.D."/>
            <person name="Moolhuijzen P."/>
            <person name="Goolsby J.A."/>
            <person name="Tidwell J."/>
            <person name="Bellgard S.E."/>
            <person name="Bellgard M.I."/>
        </authorList>
    </citation>
    <scope>NUCLEOTIDE SEQUENCE</scope>
    <source>
        <tissue evidence="1">Shoot tissue taken approximately 20 cm above the soil surface</tissue>
    </source>
</reference>
<reference evidence="1" key="1">
    <citation type="submission" date="2014-09" db="EMBL/GenBank/DDBJ databases">
        <authorList>
            <person name="Magalhaes I.L.F."/>
            <person name="Oliveira U."/>
            <person name="Santos F.R."/>
            <person name="Vidigal T.H.D.A."/>
            <person name="Brescovit A.D."/>
            <person name="Santos A.J."/>
        </authorList>
    </citation>
    <scope>NUCLEOTIDE SEQUENCE</scope>
    <source>
        <tissue evidence="1">Shoot tissue taken approximately 20 cm above the soil surface</tissue>
    </source>
</reference>
<evidence type="ECO:0000313" key="1">
    <source>
        <dbReference type="EMBL" id="JAD58534.1"/>
    </source>
</evidence>
<proteinExistence type="predicted"/>
<accession>A0A0A9B3G6</accession>
<protein>
    <submittedName>
        <fullName evidence="1">Uncharacterized protein</fullName>
    </submittedName>
</protein>
<dbReference type="EMBL" id="GBRH01239361">
    <property type="protein sequence ID" value="JAD58534.1"/>
    <property type="molecule type" value="Transcribed_RNA"/>
</dbReference>
<organism evidence="1">
    <name type="scientific">Arundo donax</name>
    <name type="common">Giant reed</name>
    <name type="synonym">Donax arundinaceus</name>
    <dbReference type="NCBI Taxonomy" id="35708"/>
    <lineage>
        <taxon>Eukaryota</taxon>
        <taxon>Viridiplantae</taxon>
        <taxon>Streptophyta</taxon>
        <taxon>Embryophyta</taxon>
        <taxon>Tracheophyta</taxon>
        <taxon>Spermatophyta</taxon>
        <taxon>Magnoliopsida</taxon>
        <taxon>Liliopsida</taxon>
        <taxon>Poales</taxon>
        <taxon>Poaceae</taxon>
        <taxon>PACMAD clade</taxon>
        <taxon>Arundinoideae</taxon>
        <taxon>Arundineae</taxon>
        <taxon>Arundo</taxon>
    </lineage>
</organism>
<name>A0A0A9B3G6_ARUDO</name>
<sequence>MPESTSPGGQAAAE</sequence>